<evidence type="ECO:0000313" key="7">
    <source>
        <dbReference type="EMBL" id="SVD23972.1"/>
    </source>
</evidence>
<dbReference type="GO" id="GO:0016020">
    <property type="term" value="C:membrane"/>
    <property type="evidence" value="ECO:0007669"/>
    <property type="project" value="UniProtKB-SubCell"/>
</dbReference>
<accession>A0A382TQD9</accession>
<dbReference type="InterPro" id="IPR006685">
    <property type="entry name" value="MscS_channel_2nd"/>
</dbReference>
<dbReference type="EMBL" id="UINC01138187">
    <property type="protein sequence ID" value="SVD23972.1"/>
    <property type="molecule type" value="Genomic_DNA"/>
</dbReference>
<dbReference type="PANTHER" id="PTHR30221">
    <property type="entry name" value="SMALL-CONDUCTANCE MECHANOSENSITIVE CHANNEL"/>
    <property type="match status" value="1"/>
</dbReference>
<feature type="transmembrane region" description="Helical" evidence="5">
    <location>
        <begin position="125"/>
        <end position="141"/>
    </location>
</feature>
<organism evidence="7">
    <name type="scientific">marine metagenome</name>
    <dbReference type="NCBI Taxonomy" id="408172"/>
    <lineage>
        <taxon>unclassified sequences</taxon>
        <taxon>metagenomes</taxon>
        <taxon>ecological metagenomes</taxon>
    </lineage>
</organism>
<dbReference type="Gene3D" id="2.30.30.60">
    <property type="match status" value="1"/>
</dbReference>
<dbReference type="AlphaFoldDB" id="A0A382TQD9"/>
<feature type="transmembrane region" description="Helical" evidence="5">
    <location>
        <begin position="20"/>
        <end position="37"/>
    </location>
</feature>
<evidence type="ECO:0000256" key="4">
    <source>
        <dbReference type="ARBA" id="ARBA00023136"/>
    </source>
</evidence>
<keyword evidence="3 5" id="KW-1133">Transmembrane helix</keyword>
<name>A0A382TQD9_9ZZZZ</name>
<evidence type="ECO:0000256" key="2">
    <source>
        <dbReference type="ARBA" id="ARBA00022692"/>
    </source>
</evidence>
<gene>
    <name evidence="7" type="ORF">METZ01_LOCUS376826</name>
</gene>
<dbReference type="SUPFAM" id="SSF50182">
    <property type="entry name" value="Sm-like ribonucleoproteins"/>
    <property type="match status" value="1"/>
</dbReference>
<dbReference type="Gene3D" id="1.10.287.1260">
    <property type="match status" value="1"/>
</dbReference>
<evidence type="ECO:0000256" key="3">
    <source>
        <dbReference type="ARBA" id="ARBA00022989"/>
    </source>
</evidence>
<dbReference type="InterPro" id="IPR045275">
    <property type="entry name" value="MscS_archaea/bacteria_type"/>
</dbReference>
<reference evidence="7" key="1">
    <citation type="submission" date="2018-05" db="EMBL/GenBank/DDBJ databases">
        <authorList>
            <person name="Lanie J.A."/>
            <person name="Ng W.-L."/>
            <person name="Kazmierczak K.M."/>
            <person name="Andrzejewski T.M."/>
            <person name="Davidsen T.M."/>
            <person name="Wayne K.J."/>
            <person name="Tettelin H."/>
            <person name="Glass J.I."/>
            <person name="Rusch D."/>
            <person name="Podicherti R."/>
            <person name="Tsui H.-C.T."/>
            <person name="Winkler M.E."/>
        </authorList>
    </citation>
    <scope>NUCLEOTIDE SEQUENCE</scope>
</reference>
<proteinExistence type="predicted"/>
<feature type="non-terminal residue" evidence="7">
    <location>
        <position position="300"/>
    </location>
</feature>
<dbReference type="InterPro" id="IPR023408">
    <property type="entry name" value="MscS_beta-dom_sf"/>
</dbReference>
<sequence length="300" mass="34320">VAGILTITLIPHLTIKKWRVTVLFLLTIVGFSVMWELQEYSVRVFEVFNFSDNSELLIANILTCFTYFLPTLIIVFVHWHLRWVKGKRIGKKKTPELLIAAFQTILFALTALIVLTRVFAQDLTAIFATSGVLALIVGLAIQPNLRNIFSGIFVSLERPFQPNEWVTIDDKTGIVLDVTWRSTKIRTFENVEVTIPNETVAKSTLQNWSRPDQDLMSEGFHIFNTISFHPRHDPRYISELITNALCNVTPVDGRQTLGLKWVKFIEVDEYGLKFAVAFDCTNRLLKNSQQNVVLTEIHQV</sequence>
<comment type="subcellular location">
    <subcellularLocation>
        <location evidence="1">Membrane</location>
    </subcellularLocation>
</comment>
<evidence type="ECO:0000256" key="1">
    <source>
        <dbReference type="ARBA" id="ARBA00004370"/>
    </source>
</evidence>
<dbReference type="GO" id="GO:0008381">
    <property type="term" value="F:mechanosensitive monoatomic ion channel activity"/>
    <property type="evidence" value="ECO:0007669"/>
    <property type="project" value="InterPro"/>
</dbReference>
<evidence type="ECO:0000259" key="6">
    <source>
        <dbReference type="Pfam" id="PF00924"/>
    </source>
</evidence>
<evidence type="ECO:0000256" key="5">
    <source>
        <dbReference type="SAM" id="Phobius"/>
    </source>
</evidence>
<feature type="transmembrane region" description="Helical" evidence="5">
    <location>
        <begin position="97"/>
        <end position="119"/>
    </location>
</feature>
<dbReference type="InterPro" id="IPR010920">
    <property type="entry name" value="LSM_dom_sf"/>
</dbReference>
<keyword evidence="4 5" id="KW-0472">Membrane</keyword>
<dbReference type="PANTHER" id="PTHR30221:SF1">
    <property type="entry name" value="SMALL-CONDUCTANCE MECHANOSENSITIVE CHANNEL"/>
    <property type="match status" value="1"/>
</dbReference>
<dbReference type="Pfam" id="PF00924">
    <property type="entry name" value="MS_channel_2nd"/>
    <property type="match status" value="1"/>
</dbReference>
<keyword evidence="2 5" id="KW-0812">Transmembrane</keyword>
<feature type="domain" description="Mechanosensitive ion channel MscS" evidence="6">
    <location>
        <begin position="145"/>
        <end position="210"/>
    </location>
</feature>
<protein>
    <recommendedName>
        <fullName evidence="6">Mechanosensitive ion channel MscS domain-containing protein</fullName>
    </recommendedName>
</protein>
<feature type="non-terminal residue" evidence="7">
    <location>
        <position position="1"/>
    </location>
</feature>
<feature type="transmembrane region" description="Helical" evidence="5">
    <location>
        <begin position="57"/>
        <end position="77"/>
    </location>
</feature>